<proteinExistence type="predicted"/>
<reference evidence="2" key="1">
    <citation type="submission" date="2022-06" db="EMBL/GenBank/DDBJ databases">
        <title>Limimaricola sediminis sp. nov., isolated from an intertidal sediment.</title>
        <authorList>
            <person name="Shao X."/>
        </authorList>
    </citation>
    <scope>NUCLEOTIDE SEQUENCE</scope>
    <source>
        <strain evidence="2">ASW11-118</strain>
    </source>
</reference>
<dbReference type="RefSeq" id="WP_253334994.1">
    <property type="nucleotide sequence ID" value="NZ_JAMYXC010000295.1"/>
</dbReference>
<dbReference type="EMBL" id="JAMYXC010000295">
    <property type="protein sequence ID" value="MCP1170390.1"/>
    <property type="molecule type" value="Genomic_DNA"/>
</dbReference>
<evidence type="ECO:0000256" key="1">
    <source>
        <dbReference type="SAM" id="MobiDB-lite"/>
    </source>
</evidence>
<dbReference type="Proteomes" id="UP001139477">
    <property type="component" value="Unassembled WGS sequence"/>
</dbReference>
<protein>
    <submittedName>
        <fullName evidence="2">Uncharacterized protein</fullName>
    </submittedName>
</protein>
<name>A0A9X2FTF0_9RHOB</name>
<feature type="region of interest" description="Disordered" evidence="1">
    <location>
        <begin position="1"/>
        <end position="33"/>
    </location>
</feature>
<dbReference type="AlphaFoldDB" id="A0A9X2FTF0"/>
<evidence type="ECO:0000313" key="3">
    <source>
        <dbReference type="Proteomes" id="UP001139477"/>
    </source>
</evidence>
<keyword evidence="3" id="KW-1185">Reference proteome</keyword>
<accession>A0A9X2FTF0</accession>
<organism evidence="2 3">
    <name type="scientific">Limimaricola litoreus</name>
    <dbReference type="NCBI Taxonomy" id="2955316"/>
    <lineage>
        <taxon>Bacteria</taxon>
        <taxon>Pseudomonadati</taxon>
        <taxon>Pseudomonadota</taxon>
        <taxon>Alphaproteobacteria</taxon>
        <taxon>Rhodobacterales</taxon>
        <taxon>Paracoccaceae</taxon>
        <taxon>Limimaricola</taxon>
    </lineage>
</organism>
<gene>
    <name evidence="2" type="ORF">NHG85_17935</name>
</gene>
<comment type="caution">
    <text evidence="2">The sequence shown here is derived from an EMBL/GenBank/DDBJ whole genome shotgun (WGS) entry which is preliminary data.</text>
</comment>
<evidence type="ECO:0000313" key="2">
    <source>
        <dbReference type="EMBL" id="MCP1170390.1"/>
    </source>
</evidence>
<sequence>MTDARLSSRYKPHPAGPEAPPSSISTTSEDRISQLEKQLSEALDKLALRDTRIADLVAALEREGNVCQELMQRCETYDEEVAQLTLRAHRAETELEVIRPERDGLIHERDALRAEVAAVREERDGLHASHSWKITAPVRWVSLRLRGHRG</sequence>